<comment type="similarity">
    <text evidence="1">Belongs to the NAD(P)-dependent epimerase/dehydratase family.</text>
</comment>
<dbReference type="Proteomes" id="UP000552709">
    <property type="component" value="Unassembled WGS sequence"/>
</dbReference>
<reference evidence="5 6" key="1">
    <citation type="submission" date="2020-08" db="EMBL/GenBank/DDBJ databases">
        <title>Genomic Encyclopedia of Type Strains, Phase IV (KMG-IV): sequencing the most valuable type-strain genomes for metagenomic binning, comparative biology and taxonomic classification.</title>
        <authorList>
            <person name="Goeker M."/>
        </authorList>
    </citation>
    <scope>NUCLEOTIDE SEQUENCE [LARGE SCALE GENOMIC DNA]</scope>
    <source>
        <strain evidence="5 6">DSM 27939</strain>
    </source>
</reference>
<evidence type="ECO:0000259" key="4">
    <source>
        <dbReference type="Pfam" id="PF01370"/>
    </source>
</evidence>
<comment type="caution">
    <text evidence="5">The sequence shown here is derived from an EMBL/GenBank/DDBJ whole genome shotgun (WGS) entry which is preliminary data.</text>
</comment>
<dbReference type="InterPro" id="IPR036291">
    <property type="entry name" value="NAD(P)-bd_dom_sf"/>
</dbReference>
<gene>
    <name evidence="5" type="ORF">HNQ08_000787</name>
</gene>
<dbReference type="Pfam" id="PF01370">
    <property type="entry name" value="Epimerase"/>
    <property type="match status" value="1"/>
</dbReference>
<keyword evidence="6" id="KW-1185">Reference proteome</keyword>
<protein>
    <submittedName>
        <fullName evidence="5">Nucleoside-diphosphate-sugar epimerase</fullName>
    </submittedName>
</protein>
<feature type="domain" description="NAD-dependent epimerase/dehydratase" evidence="4">
    <location>
        <begin position="14"/>
        <end position="200"/>
    </location>
</feature>
<dbReference type="InterPro" id="IPR001509">
    <property type="entry name" value="Epimerase_deHydtase"/>
</dbReference>
<proteinExistence type="inferred from homology"/>
<dbReference type="AlphaFoldDB" id="A0A7W8JR69"/>
<evidence type="ECO:0000313" key="5">
    <source>
        <dbReference type="EMBL" id="MBB5361702.1"/>
    </source>
</evidence>
<dbReference type="SUPFAM" id="SSF51735">
    <property type="entry name" value="NAD(P)-binding Rossmann-fold domains"/>
    <property type="match status" value="1"/>
</dbReference>
<name>A0A7W8JR69_9DEIO</name>
<keyword evidence="3" id="KW-0520">NAD</keyword>
<keyword evidence="2" id="KW-0560">Oxidoreductase</keyword>
<dbReference type="GO" id="GO:0016491">
    <property type="term" value="F:oxidoreductase activity"/>
    <property type="evidence" value="ECO:0007669"/>
    <property type="project" value="UniProtKB-KW"/>
</dbReference>
<evidence type="ECO:0000313" key="6">
    <source>
        <dbReference type="Proteomes" id="UP000552709"/>
    </source>
</evidence>
<dbReference type="RefSeq" id="WP_229789778.1">
    <property type="nucleotide sequence ID" value="NZ_JACHFL010000002.1"/>
</dbReference>
<evidence type="ECO:0000256" key="3">
    <source>
        <dbReference type="ARBA" id="ARBA00023027"/>
    </source>
</evidence>
<accession>A0A7W8JR69</accession>
<dbReference type="PANTHER" id="PTHR43103:SF5">
    <property type="entry name" value="4-EPIMERASE, PUTATIVE (AFU_ORTHOLOGUE AFUA_7G00360)-RELATED"/>
    <property type="match status" value="1"/>
</dbReference>
<evidence type="ECO:0000256" key="1">
    <source>
        <dbReference type="ARBA" id="ARBA00007637"/>
    </source>
</evidence>
<dbReference type="Gene3D" id="3.40.50.720">
    <property type="entry name" value="NAD(P)-binding Rossmann-like Domain"/>
    <property type="match status" value="1"/>
</dbReference>
<sequence length="306" mass="33432">MVTDGSQAPAVGPVVLTGAAGRAGRAALRHLLEHGHEIIAVDAQPIPRPDGEFPGFLKAVLRADLTDLGQTLEVMHGATSVIHLANIPAPDLQAAHYTFVQNVTMNHSVFTAATLLGLDRVVWASSETTLGLPFDVPPHYAPVDEAHYPHPESSYALSKVVTETMAADFARKTGIPYVALRFSNILGPEEYRRFPELAWPDAQARKWNLWGYIDERDAALACRLALTAPLVGASSFIIAAADTVMPQPSRTLMEQVFPGVPLRKTLKDFETLLSIDHARQHLGFEPQHSWRDTLTEPEMDAQGKRA</sequence>
<dbReference type="PANTHER" id="PTHR43103">
    <property type="entry name" value="NUCLEOSIDE-DIPHOSPHATE-SUGAR EPIMERASE"/>
    <property type="match status" value="1"/>
</dbReference>
<evidence type="ECO:0000256" key="2">
    <source>
        <dbReference type="ARBA" id="ARBA00023002"/>
    </source>
</evidence>
<dbReference type="EMBL" id="JACHFL010000002">
    <property type="protein sequence ID" value="MBB5361702.1"/>
    <property type="molecule type" value="Genomic_DNA"/>
</dbReference>
<organism evidence="5 6">
    <name type="scientific">Deinococcus humi</name>
    <dbReference type="NCBI Taxonomy" id="662880"/>
    <lineage>
        <taxon>Bacteria</taxon>
        <taxon>Thermotogati</taxon>
        <taxon>Deinococcota</taxon>
        <taxon>Deinococci</taxon>
        <taxon>Deinococcales</taxon>
        <taxon>Deinococcaceae</taxon>
        <taxon>Deinococcus</taxon>
    </lineage>
</organism>